<dbReference type="Proteomes" id="UP000030103">
    <property type="component" value="Unassembled WGS sequence"/>
</dbReference>
<sequence length="337" mass="37043">MQLKKFLLISLLMFLGVLTPVSAQYYLGSEERGVTLGAYAQAGFGAEFKEASNINSFYLRRAIIHAKAHITDKWTAMAVADFAKGFTLLDLYAQYSFAPQLNVRLGQFKNPVGWENQFNPATNELVESSILTNYVLGNGPICPFFSGHSTTGRDIGLEVSGSLFNGLLDYRLDVLNGNGINHVDNNTHKSFGGSLTLHPLEGLSLNGSALYGRINMDIAGVNTRVKRLQWGAAAAYTSDMFDLRAEGLFLHLDSDKDKGYNVTGVAHFSDRVDGVAAFEQLFQAKDINILSAVGGVQYNFSKRCRLQAQYIFTQTKNKVVDATDDAHRVVAQLQVSF</sequence>
<dbReference type="OrthoDB" id="9807854at2"/>
<dbReference type="SUPFAM" id="SSF56935">
    <property type="entry name" value="Porins"/>
    <property type="match status" value="1"/>
</dbReference>
<gene>
    <name evidence="1" type="ORF">HQ47_03950</name>
</gene>
<proteinExistence type="predicted"/>
<dbReference type="EMBL" id="JRFA01000009">
    <property type="protein sequence ID" value="KGN75066.1"/>
    <property type="molecule type" value="Genomic_DNA"/>
</dbReference>
<organism evidence="1 2">
    <name type="scientific">Porphyromonas macacae</name>
    <dbReference type="NCBI Taxonomy" id="28115"/>
    <lineage>
        <taxon>Bacteria</taxon>
        <taxon>Pseudomonadati</taxon>
        <taxon>Bacteroidota</taxon>
        <taxon>Bacteroidia</taxon>
        <taxon>Bacteroidales</taxon>
        <taxon>Porphyromonadaceae</taxon>
        <taxon>Porphyromonas</taxon>
    </lineage>
</organism>
<protein>
    <recommendedName>
        <fullName evidence="3">Porin</fullName>
    </recommendedName>
</protein>
<evidence type="ECO:0000313" key="1">
    <source>
        <dbReference type="EMBL" id="KGN75066.1"/>
    </source>
</evidence>
<comment type="caution">
    <text evidence="1">The sequence shown here is derived from an EMBL/GenBank/DDBJ whole genome shotgun (WGS) entry which is preliminary data.</text>
</comment>
<dbReference type="eggNOG" id="COG3746">
    <property type="taxonomic scope" value="Bacteria"/>
</dbReference>
<dbReference type="Pfam" id="PF07396">
    <property type="entry name" value="Porin_O_P"/>
    <property type="match status" value="1"/>
</dbReference>
<name>A0A0A2E858_9PORP</name>
<reference evidence="1 2" key="1">
    <citation type="submission" date="2014-09" db="EMBL/GenBank/DDBJ databases">
        <title>Draft Genome Sequence of Porphyromonas macacae COT-192_OH2859.</title>
        <authorList>
            <person name="Wallis C."/>
            <person name="Deusch O."/>
            <person name="O'Flynn C."/>
            <person name="Davis I."/>
            <person name="Horsfall A."/>
            <person name="Kirkwood N."/>
            <person name="Harris S."/>
            <person name="Eisen J.A."/>
            <person name="Coil D.A."/>
            <person name="Darling A.E."/>
            <person name="Jospin G."/>
            <person name="Alexiev A."/>
        </authorList>
    </citation>
    <scope>NUCLEOTIDE SEQUENCE [LARGE SCALE GENOMIC DNA]</scope>
    <source>
        <strain evidence="2">COT-192 OH2859</strain>
    </source>
</reference>
<evidence type="ECO:0008006" key="3">
    <source>
        <dbReference type="Google" id="ProtNLM"/>
    </source>
</evidence>
<dbReference type="AlphaFoldDB" id="A0A0A2E858"/>
<dbReference type="InterPro" id="IPR023614">
    <property type="entry name" value="Porin_dom_sf"/>
</dbReference>
<evidence type="ECO:0000313" key="2">
    <source>
        <dbReference type="Proteomes" id="UP000030103"/>
    </source>
</evidence>
<accession>A0A0A2E858</accession>
<dbReference type="Gene3D" id="2.40.160.10">
    <property type="entry name" value="Porin"/>
    <property type="match status" value="1"/>
</dbReference>
<dbReference type="STRING" id="28115.HQ47_03950"/>
<dbReference type="RefSeq" id="WP_036873414.1">
    <property type="nucleotide sequence ID" value="NZ_JASBZX010000001.1"/>
</dbReference>
<keyword evidence="2" id="KW-1185">Reference proteome</keyword>
<dbReference type="InterPro" id="IPR010870">
    <property type="entry name" value="Porin_O/P"/>
</dbReference>